<proteinExistence type="predicted"/>
<accession>A0A8S5QFM6</accession>
<sequence>MKYVRTFLYKYDGDEKVKNWQWFLVLMNSYKGTKAVYIKMEKMPIFNEFQHQIHCTSEICNGIHKPTIYSITRLKENDDISNTAYCYEEEIVTKGKIYGDQVDGETFVESYCRKPTEQTKIDIPISFENREVNHSCKYKTGSQRAAEYIDRSKKMRDGY</sequence>
<reference evidence="1" key="1">
    <citation type="journal article" date="2021" name="Proc. Natl. Acad. Sci. U.S.A.">
        <title>A Catalog of Tens of Thousands of Viruses from Human Metagenomes Reveals Hidden Associations with Chronic Diseases.</title>
        <authorList>
            <person name="Tisza M.J."/>
            <person name="Buck C.B."/>
        </authorList>
    </citation>
    <scope>NUCLEOTIDE SEQUENCE</scope>
    <source>
        <strain evidence="1">Ct73D3</strain>
    </source>
</reference>
<dbReference type="EMBL" id="BK015644">
    <property type="protein sequence ID" value="DAE17675.1"/>
    <property type="molecule type" value="Genomic_DNA"/>
</dbReference>
<organism evidence="1">
    <name type="scientific">Siphoviridae sp. ct73D3</name>
    <dbReference type="NCBI Taxonomy" id="2825347"/>
    <lineage>
        <taxon>Viruses</taxon>
        <taxon>Duplodnaviria</taxon>
        <taxon>Heunggongvirae</taxon>
        <taxon>Uroviricota</taxon>
        <taxon>Caudoviricetes</taxon>
    </lineage>
</organism>
<name>A0A8S5QFM6_9CAUD</name>
<protein>
    <submittedName>
        <fullName evidence="1">Uncharacterized protein</fullName>
    </submittedName>
</protein>
<evidence type="ECO:0000313" key="1">
    <source>
        <dbReference type="EMBL" id="DAE17675.1"/>
    </source>
</evidence>